<reference evidence="1 2" key="1">
    <citation type="submission" date="2020-04" db="EMBL/GenBank/DDBJ databases">
        <title>Perkinsus olseni comparative genomics.</title>
        <authorList>
            <person name="Bogema D.R."/>
        </authorList>
    </citation>
    <scope>NUCLEOTIDE SEQUENCE [LARGE SCALE GENOMIC DNA]</scope>
    <source>
        <strain evidence="1">ATCC PRA-179</strain>
    </source>
</reference>
<dbReference type="EMBL" id="JABAHT010000152">
    <property type="protein sequence ID" value="KAF4663049.1"/>
    <property type="molecule type" value="Genomic_DNA"/>
</dbReference>
<evidence type="ECO:0000313" key="1">
    <source>
        <dbReference type="EMBL" id="KAF4663049.1"/>
    </source>
</evidence>
<comment type="caution">
    <text evidence="1">The sequence shown here is derived from an EMBL/GenBank/DDBJ whole genome shotgun (WGS) entry which is preliminary data.</text>
</comment>
<evidence type="ECO:0000313" key="2">
    <source>
        <dbReference type="Proteomes" id="UP000570595"/>
    </source>
</evidence>
<dbReference type="AlphaFoldDB" id="A0A7J6LUT4"/>
<dbReference type="Proteomes" id="UP000570595">
    <property type="component" value="Unassembled WGS sequence"/>
</dbReference>
<accession>A0A7J6LUT4</accession>
<proteinExistence type="predicted"/>
<gene>
    <name evidence="1" type="ORF">FOZ61_001981</name>
</gene>
<dbReference type="OrthoDB" id="424714at2759"/>
<sequence length="345" mass="39138">MVFQLPHHFEALRCMTIQRLWDGHHARQPMHDLMGDIMGYCRKPELSLDCPREEILTNQSSSVDFMFTDNDTVYGVCKVGSEIMLCRISAFSTTRVSGLCTNVTERKAWTCYFDPNNRKLYVLCENGGALFQHDMGGGKTDGPLMIDQFPPSEAKLVGMIALDDSLYVAMYRLDYGSTTGKRVYSVQFVPNSEVRPVYNIPKQNNDNTFSFIGFSRVPGSSEAVGAVDIRYKSNSKWHSARISVIRSSEPRLFSTRMDEAVEAQGIQGSLVARTAGVNHFLVDEGDHYVLRRRRGLRKAATIRGTIREKSLPYFSPIIFDRWTFFYIGEGITGDKCLIRCHPYLM</sequence>
<organism evidence="1 2">
    <name type="scientific">Perkinsus olseni</name>
    <name type="common">Perkinsus atlanticus</name>
    <dbReference type="NCBI Taxonomy" id="32597"/>
    <lineage>
        <taxon>Eukaryota</taxon>
        <taxon>Sar</taxon>
        <taxon>Alveolata</taxon>
        <taxon>Perkinsozoa</taxon>
        <taxon>Perkinsea</taxon>
        <taxon>Perkinsida</taxon>
        <taxon>Perkinsidae</taxon>
        <taxon>Perkinsus</taxon>
    </lineage>
</organism>
<protein>
    <submittedName>
        <fullName evidence="1">Uncharacterized protein</fullName>
    </submittedName>
</protein>
<name>A0A7J6LUT4_PEROL</name>